<dbReference type="Gene3D" id="1.10.510.10">
    <property type="entry name" value="Transferase(Phosphotransferase) domain 1"/>
    <property type="match status" value="1"/>
</dbReference>
<dbReference type="InterPro" id="IPR000719">
    <property type="entry name" value="Prot_kinase_dom"/>
</dbReference>
<feature type="binding site" evidence="5">
    <location>
        <position position="53"/>
    </location>
    <ligand>
        <name>ATP</name>
        <dbReference type="ChEBI" id="CHEBI:30616"/>
    </ligand>
</feature>
<dbReference type="InterPro" id="IPR017441">
    <property type="entry name" value="Protein_kinase_ATP_BS"/>
</dbReference>
<feature type="compositionally biased region" description="Low complexity" evidence="6">
    <location>
        <begin position="659"/>
        <end position="674"/>
    </location>
</feature>
<dbReference type="Pfam" id="PF00069">
    <property type="entry name" value="Pkinase"/>
    <property type="match status" value="1"/>
</dbReference>
<dbReference type="EMBL" id="JBEVYD010000010">
    <property type="protein sequence ID" value="KAL3230226.1"/>
    <property type="molecule type" value="Genomic_DNA"/>
</dbReference>
<evidence type="ECO:0000256" key="1">
    <source>
        <dbReference type="ARBA" id="ARBA00012513"/>
    </source>
</evidence>
<evidence type="ECO:0000313" key="9">
    <source>
        <dbReference type="Proteomes" id="UP001623330"/>
    </source>
</evidence>
<dbReference type="GO" id="GO:0051301">
    <property type="term" value="P:cell division"/>
    <property type="evidence" value="ECO:0007669"/>
    <property type="project" value="UniProtKB-KW"/>
</dbReference>
<organism evidence="8 9">
    <name type="scientific">Nakaseomyces bracarensis</name>
    <dbReference type="NCBI Taxonomy" id="273131"/>
    <lineage>
        <taxon>Eukaryota</taxon>
        <taxon>Fungi</taxon>
        <taxon>Dikarya</taxon>
        <taxon>Ascomycota</taxon>
        <taxon>Saccharomycotina</taxon>
        <taxon>Saccharomycetes</taxon>
        <taxon>Saccharomycetales</taxon>
        <taxon>Saccharomycetaceae</taxon>
        <taxon>Nakaseomyces</taxon>
    </lineage>
</organism>
<dbReference type="PRINTS" id="PR00109">
    <property type="entry name" value="TYRKINASE"/>
</dbReference>
<keyword evidence="8" id="KW-0132">Cell division</keyword>
<reference evidence="8 9" key="1">
    <citation type="submission" date="2024-05" db="EMBL/GenBank/DDBJ databases">
        <title>Long read based assembly of the Candida bracarensis genome reveals expanded adhesin content.</title>
        <authorList>
            <person name="Marcet-Houben M."/>
            <person name="Ksiezopolska E."/>
            <person name="Gabaldon T."/>
        </authorList>
    </citation>
    <scope>NUCLEOTIDE SEQUENCE [LARGE SCALE GENOMIC DNA]</scope>
    <source>
        <strain evidence="8 9">CBM6</strain>
    </source>
</reference>
<keyword evidence="3 5" id="KW-0547">Nucleotide-binding</keyword>
<feature type="region of interest" description="Disordered" evidence="6">
    <location>
        <begin position="277"/>
        <end position="302"/>
    </location>
</feature>
<keyword evidence="2" id="KW-0723">Serine/threonine-protein kinase</keyword>
<evidence type="ECO:0000259" key="7">
    <source>
        <dbReference type="PROSITE" id="PS50011"/>
    </source>
</evidence>
<protein>
    <recommendedName>
        <fullName evidence="1">non-specific serine/threonine protein kinase</fullName>
        <ecNumber evidence="1">2.7.11.1</ecNumber>
    </recommendedName>
</protein>
<keyword evidence="8" id="KW-0131">Cell cycle</keyword>
<dbReference type="PANTHER" id="PTHR48012:SF26">
    <property type="entry name" value="SERINE_THREONINE-PROTEIN KINASE DDB_G0283821-RELATED"/>
    <property type="match status" value="1"/>
</dbReference>
<sequence>MPASERVSVTPAQQFKKEYKSVQYQLKQIIGKGSYGVVYKAVNKKTSQEVAIKEVNYQDDEELLDIMSEIDLLKNLNHDNIVKYHGFIQKQHNLYIILEYCSLGSLKSLLTKNRRPLTEPEAQVYVKQTLCGLNYLHEQGVIHRDIKAANILLDSHNTVKLADFGVSTMVNNTAMTLAGSLNWMAPEIIGNRGASTLSDIWSLGATVVELLTSNPPFHNLIDMNIYYAIENDTYFPPNSFSKEVKDFLQQCFAKNMYKRPTAIQLVQHPWILKQHIHNHNHNNNNSSNMSNNTNNGKELPDSQNSLMKYADVLTPTASHNKLDIYREELQESDYCWDEDFAEQDLNLSSPSKKKLVKKSSHYKRNYKSRRSPEGFKNKNLNTDENESTSNDSDIIDDTIGSSSDTSTTGVLMDRFYYINLLKSGSDVEDIPKLFQKCNLDSIALALIDHSILNSQAKLKEKAEYDDITQKQHEKNLNEIFTFDDVSLNGRFKRKFIQLGGLPSLFPYEKILSVFFLDDYIDDLIKTGIIPYIKNYEDPSLILSVINKHMELISVESWCEWCNFNLPIGIILDHLTERRAQSILLKISMYGTKEFKGEILTKIIRYRINDKNMMDAQVLYVIFKSVFYILRSLNHQTNMSQQSSMMLNIQSQTTGYNDTPVQSLSSSPTKSPVSSWKNQSPPLSPSRTLSGKSSLYPENSVGTTLSSGPGGMEIPDEVFAWMETFLKSKFFLGLMDLHVWKYYNRAFYYVTFSNKARLLKLLRDEYYIRFCLRVAETISEKNAKQIMGQASILLIKMSNEILSTLHTQSLNTKPLMISPYLIKIATLFLTGKNFIYAGIEIILNCLQYAIHQNEESIGDTFNKRGVRGKTGDRLTIIHSDKLLLTEENILVDMNNLVEAFFDLPENDANFGNFIVKYTKLCTLQPLEYICIHLVLTGQFYDRIIAYFELYCNSLLIQIDLLKFIKLLYSRALNSGYRREDILESLKNLLAFLSENWDPTKTTNKSQVGYNSVLIKQLCSDIAILLTTRPNAKRPIGLSNLGISQLALNGNQSSAMLLERDKLSIPRPHFAK</sequence>
<evidence type="ECO:0000256" key="6">
    <source>
        <dbReference type="SAM" id="MobiDB-lite"/>
    </source>
</evidence>
<feature type="region of interest" description="Disordered" evidence="6">
    <location>
        <begin position="656"/>
        <end position="694"/>
    </location>
</feature>
<evidence type="ECO:0000256" key="5">
    <source>
        <dbReference type="PROSITE-ProRule" id="PRU10141"/>
    </source>
</evidence>
<dbReference type="InterPro" id="IPR050629">
    <property type="entry name" value="STE20/SPS1-PAK"/>
</dbReference>
<dbReference type="InterPro" id="IPR011009">
    <property type="entry name" value="Kinase-like_dom_sf"/>
</dbReference>
<proteinExistence type="predicted"/>
<accession>A0ABR4NQ32</accession>
<dbReference type="SUPFAM" id="SSF56112">
    <property type="entry name" value="Protein kinase-like (PK-like)"/>
    <property type="match status" value="1"/>
</dbReference>
<evidence type="ECO:0000256" key="2">
    <source>
        <dbReference type="ARBA" id="ARBA00022527"/>
    </source>
</evidence>
<dbReference type="InterPro" id="IPR001245">
    <property type="entry name" value="Ser-Thr/Tyr_kinase_cat_dom"/>
</dbReference>
<evidence type="ECO:0000256" key="4">
    <source>
        <dbReference type="ARBA" id="ARBA00022840"/>
    </source>
</evidence>
<dbReference type="PANTHER" id="PTHR48012">
    <property type="entry name" value="STERILE20-LIKE KINASE, ISOFORM B-RELATED"/>
    <property type="match status" value="1"/>
</dbReference>
<dbReference type="SMART" id="SM00220">
    <property type="entry name" value="S_TKc"/>
    <property type="match status" value="1"/>
</dbReference>
<name>A0ABR4NQ32_9SACH</name>
<keyword evidence="4 5" id="KW-0067">ATP-binding</keyword>
<keyword evidence="2" id="KW-0808">Transferase</keyword>
<keyword evidence="9" id="KW-1185">Reference proteome</keyword>
<feature type="compositionally biased region" description="Low complexity" evidence="6">
    <location>
        <begin position="387"/>
        <end position="399"/>
    </location>
</feature>
<feature type="domain" description="Protein kinase" evidence="7">
    <location>
        <begin position="24"/>
        <end position="271"/>
    </location>
</feature>
<dbReference type="InterPro" id="IPR008271">
    <property type="entry name" value="Ser/Thr_kinase_AS"/>
</dbReference>
<gene>
    <name evidence="8" type="ORF">RNJ44_01589</name>
</gene>
<feature type="compositionally biased region" description="Basic residues" evidence="6">
    <location>
        <begin position="351"/>
        <end position="369"/>
    </location>
</feature>
<dbReference type="EC" id="2.7.11.1" evidence="1"/>
<evidence type="ECO:0000256" key="3">
    <source>
        <dbReference type="ARBA" id="ARBA00022741"/>
    </source>
</evidence>
<keyword evidence="2" id="KW-0418">Kinase</keyword>
<dbReference type="Proteomes" id="UP001623330">
    <property type="component" value="Unassembled WGS sequence"/>
</dbReference>
<dbReference type="PROSITE" id="PS00108">
    <property type="entry name" value="PROTEIN_KINASE_ST"/>
    <property type="match status" value="1"/>
</dbReference>
<feature type="region of interest" description="Disordered" evidence="6">
    <location>
        <begin position="351"/>
        <end position="399"/>
    </location>
</feature>
<feature type="compositionally biased region" description="Low complexity" evidence="6">
    <location>
        <begin position="281"/>
        <end position="295"/>
    </location>
</feature>
<dbReference type="PROSITE" id="PS00107">
    <property type="entry name" value="PROTEIN_KINASE_ATP"/>
    <property type="match status" value="1"/>
</dbReference>
<feature type="compositionally biased region" description="Polar residues" evidence="6">
    <location>
        <begin position="675"/>
        <end position="694"/>
    </location>
</feature>
<dbReference type="PROSITE" id="PS50011">
    <property type="entry name" value="PROTEIN_KINASE_DOM"/>
    <property type="match status" value="1"/>
</dbReference>
<evidence type="ECO:0000313" key="8">
    <source>
        <dbReference type="EMBL" id="KAL3230226.1"/>
    </source>
</evidence>
<comment type="caution">
    <text evidence="8">The sequence shown here is derived from an EMBL/GenBank/DDBJ whole genome shotgun (WGS) entry which is preliminary data.</text>
</comment>